<dbReference type="Proteomes" id="UP001230268">
    <property type="component" value="Unassembled WGS sequence"/>
</dbReference>
<keyword evidence="2" id="KW-1185">Reference proteome</keyword>
<reference evidence="1" key="1">
    <citation type="submission" date="2023-08" db="EMBL/GenBank/DDBJ databases">
        <title>Draft sequence of the Babesia gibsoni genome.</title>
        <authorList>
            <person name="Yamagishi J.Y."/>
            <person name="Xuan X.X."/>
        </authorList>
    </citation>
    <scope>NUCLEOTIDE SEQUENCE</scope>
    <source>
        <strain evidence="1">Azabu</strain>
    </source>
</reference>
<sequence length="154" mass="17783">MEGMSGDEETQKRQAAEDADLHIDFKRRANIRHVDFNWLNCVVSVLDEESNSAYTEEACRRLMEEEDDIMEFGATNSSLETRMVLSQMDVFLTDLGAISGLARKSNFCLMDYSEASWPYYKDFMYSHMRRIDKALLKQRREQTPQTDGSWGVGA</sequence>
<dbReference type="EMBL" id="JAVEPI010000003">
    <property type="protein sequence ID" value="KAK1443059.1"/>
    <property type="molecule type" value="Genomic_DNA"/>
</dbReference>
<comment type="caution">
    <text evidence="1">The sequence shown here is derived from an EMBL/GenBank/DDBJ whole genome shotgun (WGS) entry which is preliminary data.</text>
</comment>
<name>A0AAD8PDN5_BABGI</name>
<proteinExistence type="predicted"/>
<organism evidence="1 2">
    <name type="scientific">Babesia gibsoni</name>
    <dbReference type="NCBI Taxonomy" id="33632"/>
    <lineage>
        <taxon>Eukaryota</taxon>
        <taxon>Sar</taxon>
        <taxon>Alveolata</taxon>
        <taxon>Apicomplexa</taxon>
        <taxon>Aconoidasida</taxon>
        <taxon>Piroplasmida</taxon>
        <taxon>Babesiidae</taxon>
        <taxon>Babesia</taxon>
    </lineage>
</organism>
<accession>A0AAD8PDN5</accession>
<evidence type="ECO:0000313" key="1">
    <source>
        <dbReference type="EMBL" id="KAK1443059.1"/>
    </source>
</evidence>
<gene>
    <name evidence="1" type="ORF">BgAZ_305770</name>
</gene>
<evidence type="ECO:0000313" key="2">
    <source>
        <dbReference type="Proteomes" id="UP001230268"/>
    </source>
</evidence>
<dbReference type="AlphaFoldDB" id="A0AAD8PDN5"/>
<protein>
    <submittedName>
        <fullName evidence="1">Uncharacterized protein</fullName>
    </submittedName>
</protein>